<dbReference type="NCBIfam" id="TIGR02218">
    <property type="entry name" value="phg_TIGR02218"/>
    <property type="match status" value="1"/>
</dbReference>
<dbReference type="Pfam" id="PF09356">
    <property type="entry name" value="Phage_BR0599"/>
    <property type="match status" value="1"/>
</dbReference>
<evidence type="ECO:0000256" key="1">
    <source>
        <dbReference type="SAM" id="MobiDB-lite"/>
    </source>
</evidence>
<organism evidence="3 4">
    <name type="scientific">Hansschlegelia zhihuaiae</name>
    <dbReference type="NCBI Taxonomy" id="405005"/>
    <lineage>
        <taxon>Bacteria</taxon>
        <taxon>Pseudomonadati</taxon>
        <taxon>Pseudomonadota</taxon>
        <taxon>Alphaproteobacteria</taxon>
        <taxon>Hyphomicrobiales</taxon>
        <taxon>Methylopilaceae</taxon>
        <taxon>Hansschlegelia</taxon>
    </lineage>
</organism>
<dbReference type="EMBL" id="RYFI01000001">
    <property type="protein sequence ID" value="RXF75448.1"/>
    <property type="molecule type" value="Genomic_DNA"/>
</dbReference>
<gene>
    <name evidence="3" type="ORF">EK403_00900</name>
</gene>
<dbReference type="Proteomes" id="UP000289708">
    <property type="component" value="Unassembled WGS sequence"/>
</dbReference>
<sequence length="290" mass="30490">MRQIPELMAGALASGVTTFARCWTVTRRDGETLGFTDHDGNLVVGGVTHRAASGMTASAAEAALGLAVDGLEVAGALDDDGITDADLARGAYDGAAVELSLVDWSEPASRVVLFVGTLGEVTRERGAFTAELRSLTHALAQPRGRLYQRACDASLGDGRCKVDLTLPVHHAEGAVGEIVGVRGFVSEALEDRQNVFERGRLVWTSGANSGAACEVRRHAGGSVELAEAPAMPIAEGDAFTVTAGCDKGFSSCRDRFDNILNFRGFPQMPGNDWLARPARQGPDHDGGRLV</sequence>
<dbReference type="InterPro" id="IPR018964">
    <property type="entry name" value="Phage_phiJL001_Gp84_C"/>
</dbReference>
<dbReference type="AlphaFoldDB" id="A0A4Q0MNP9"/>
<reference evidence="3 4" key="1">
    <citation type="submission" date="2018-12" db="EMBL/GenBank/DDBJ databases">
        <title>bacterium Hansschlegelia zhihuaiae S113.</title>
        <authorList>
            <person name="He J."/>
        </authorList>
    </citation>
    <scope>NUCLEOTIDE SEQUENCE [LARGE SCALE GENOMIC DNA]</scope>
    <source>
        <strain evidence="3 4">S 113</strain>
    </source>
</reference>
<dbReference type="InterPro" id="IPR011928">
    <property type="entry name" value="Phage_phiJL001_Gp84"/>
</dbReference>
<feature type="region of interest" description="Disordered" evidence="1">
    <location>
        <begin position="271"/>
        <end position="290"/>
    </location>
</feature>
<name>A0A4Q0MNP9_9HYPH</name>
<comment type="caution">
    <text evidence="3">The sequence shown here is derived from an EMBL/GenBank/DDBJ whole genome shotgun (WGS) entry which is preliminary data.</text>
</comment>
<feature type="compositionally biased region" description="Basic and acidic residues" evidence="1">
    <location>
        <begin position="281"/>
        <end position="290"/>
    </location>
</feature>
<dbReference type="OrthoDB" id="1633386at2"/>
<accession>A0A4Q0MNP9</accession>
<dbReference type="RefSeq" id="WP_128775626.1">
    <property type="nucleotide sequence ID" value="NZ_RYFI01000001.1"/>
</dbReference>
<proteinExistence type="predicted"/>
<evidence type="ECO:0000259" key="2">
    <source>
        <dbReference type="Pfam" id="PF09356"/>
    </source>
</evidence>
<evidence type="ECO:0000313" key="3">
    <source>
        <dbReference type="EMBL" id="RXF75448.1"/>
    </source>
</evidence>
<feature type="domain" description="Bacteriophage phiJL001 Gp84 C-terminal" evidence="2">
    <location>
        <begin position="195"/>
        <end position="272"/>
    </location>
</feature>
<evidence type="ECO:0000313" key="4">
    <source>
        <dbReference type="Proteomes" id="UP000289708"/>
    </source>
</evidence>
<keyword evidence="4" id="KW-1185">Reference proteome</keyword>
<protein>
    <submittedName>
        <fullName evidence="3">DUF2163 domain-containing protein</fullName>
    </submittedName>
</protein>
<dbReference type="Pfam" id="PF09931">
    <property type="entry name" value="Phage_phiJL001_Gp84_N"/>
    <property type="match status" value="1"/>
</dbReference>